<dbReference type="RefSeq" id="WP_124794344.1">
    <property type="nucleotide sequence ID" value="NZ_RQYC01000004.1"/>
</dbReference>
<sequence length="166" mass="17537">MKQIKLVFPLAVGLLAGCSAETDGQQQAASVVKTTLADTDFASAAASSPIATQILNSPQEQDILSSSRQAMEQLSASDILAASAAVAAQASAPRSSDTLMLPALAPACERYFRRAEQCFSRTDNGDALVDMSREAQEELAHEQPDEESCLALNRSFDAVARNLGCE</sequence>
<gene>
    <name evidence="1" type="ORF">EII21_04020</name>
</gene>
<evidence type="ECO:0000313" key="1">
    <source>
        <dbReference type="EMBL" id="RRD90782.1"/>
    </source>
</evidence>
<dbReference type="EMBL" id="RQYC01000004">
    <property type="protein sequence ID" value="RRD90782.1"/>
    <property type="molecule type" value="Genomic_DNA"/>
</dbReference>
<keyword evidence="2" id="KW-1185">Reference proteome</keyword>
<organism evidence="1 2">
    <name type="scientific">Conchiformibius steedae</name>
    <dbReference type="NCBI Taxonomy" id="153493"/>
    <lineage>
        <taxon>Bacteria</taxon>
        <taxon>Pseudomonadati</taxon>
        <taxon>Pseudomonadota</taxon>
        <taxon>Betaproteobacteria</taxon>
        <taxon>Neisseriales</taxon>
        <taxon>Neisseriaceae</taxon>
        <taxon>Conchiformibius</taxon>
    </lineage>
</organism>
<dbReference type="Proteomes" id="UP000269923">
    <property type="component" value="Unassembled WGS sequence"/>
</dbReference>
<name>A0A3P2A5N5_9NEIS</name>
<dbReference type="AlphaFoldDB" id="A0A3P2A5N5"/>
<comment type="caution">
    <text evidence="1">The sequence shown here is derived from an EMBL/GenBank/DDBJ whole genome shotgun (WGS) entry which is preliminary data.</text>
</comment>
<dbReference type="PROSITE" id="PS51257">
    <property type="entry name" value="PROKAR_LIPOPROTEIN"/>
    <property type="match status" value="1"/>
</dbReference>
<protein>
    <recommendedName>
        <fullName evidence="3">Lipoprotein</fullName>
    </recommendedName>
</protein>
<evidence type="ECO:0000313" key="2">
    <source>
        <dbReference type="Proteomes" id="UP000269923"/>
    </source>
</evidence>
<evidence type="ECO:0008006" key="3">
    <source>
        <dbReference type="Google" id="ProtNLM"/>
    </source>
</evidence>
<dbReference type="OrthoDB" id="8614075at2"/>
<dbReference type="STRING" id="1121352.GCA_000620925_01008"/>
<reference evidence="1 2" key="1">
    <citation type="submission" date="2018-11" db="EMBL/GenBank/DDBJ databases">
        <title>Genomes From Bacteria Associated with the Canine Oral Cavity: a Test Case for Automated Genome-Based Taxonomic Assignment.</title>
        <authorList>
            <person name="Coil D.A."/>
            <person name="Jospin G."/>
            <person name="Darling A.E."/>
            <person name="Wallis C."/>
            <person name="Davis I.J."/>
            <person name="Harris S."/>
            <person name="Eisen J.A."/>
            <person name="Holcombe L.J."/>
            <person name="O'Flynn C."/>
        </authorList>
    </citation>
    <scope>NUCLEOTIDE SEQUENCE [LARGE SCALE GENOMIC DNA]</scope>
    <source>
        <strain evidence="1 2">COT-280</strain>
    </source>
</reference>
<proteinExistence type="predicted"/>
<accession>A0A3P2A5N5</accession>